<dbReference type="Proteomes" id="UP000324222">
    <property type="component" value="Unassembled WGS sequence"/>
</dbReference>
<name>A0A5B7JXP2_PORTR</name>
<comment type="caution">
    <text evidence="1">The sequence shown here is derived from an EMBL/GenBank/DDBJ whole genome shotgun (WGS) entry which is preliminary data.</text>
</comment>
<proteinExistence type="predicted"/>
<protein>
    <submittedName>
        <fullName evidence="1">Uncharacterized protein</fullName>
    </submittedName>
</protein>
<evidence type="ECO:0000313" key="1">
    <source>
        <dbReference type="EMBL" id="MPD00833.1"/>
    </source>
</evidence>
<keyword evidence="2" id="KW-1185">Reference proteome</keyword>
<gene>
    <name evidence="1" type="ORF">E2C01_096334</name>
</gene>
<dbReference type="AlphaFoldDB" id="A0A5B7JXP2"/>
<accession>A0A5B7JXP2</accession>
<dbReference type="EMBL" id="VSRR010124613">
    <property type="protein sequence ID" value="MPD00833.1"/>
    <property type="molecule type" value="Genomic_DNA"/>
</dbReference>
<sequence>MSTVTRFKQSVCHGKECKPQQPSPASAWATPRSVLTCTAYICLMTPSALGVGLPLRPWNIFCSNATLPLSPHRSMLTALCPGHHNIRPAHPPGGLRRPPLLATCCPSPYLCLLEEDQPSTTPVIPHTGLPQVS</sequence>
<reference evidence="1 2" key="1">
    <citation type="submission" date="2019-05" db="EMBL/GenBank/DDBJ databases">
        <title>Another draft genome of Portunus trituberculatus and its Hox gene families provides insights of decapod evolution.</title>
        <authorList>
            <person name="Jeong J.-H."/>
            <person name="Song I."/>
            <person name="Kim S."/>
            <person name="Choi T."/>
            <person name="Kim D."/>
            <person name="Ryu S."/>
            <person name="Kim W."/>
        </authorList>
    </citation>
    <scope>NUCLEOTIDE SEQUENCE [LARGE SCALE GENOMIC DNA]</scope>
    <source>
        <tissue evidence="1">Muscle</tissue>
    </source>
</reference>
<evidence type="ECO:0000313" key="2">
    <source>
        <dbReference type="Proteomes" id="UP000324222"/>
    </source>
</evidence>
<organism evidence="1 2">
    <name type="scientific">Portunus trituberculatus</name>
    <name type="common">Swimming crab</name>
    <name type="synonym">Neptunus trituberculatus</name>
    <dbReference type="NCBI Taxonomy" id="210409"/>
    <lineage>
        <taxon>Eukaryota</taxon>
        <taxon>Metazoa</taxon>
        <taxon>Ecdysozoa</taxon>
        <taxon>Arthropoda</taxon>
        <taxon>Crustacea</taxon>
        <taxon>Multicrustacea</taxon>
        <taxon>Malacostraca</taxon>
        <taxon>Eumalacostraca</taxon>
        <taxon>Eucarida</taxon>
        <taxon>Decapoda</taxon>
        <taxon>Pleocyemata</taxon>
        <taxon>Brachyura</taxon>
        <taxon>Eubrachyura</taxon>
        <taxon>Portunoidea</taxon>
        <taxon>Portunidae</taxon>
        <taxon>Portuninae</taxon>
        <taxon>Portunus</taxon>
    </lineage>
</organism>